<dbReference type="Proteomes" id="UP000789508">
    <property type="component" value="Unassembled WGS sequence"/>
</dbReference>
<dbReference type="EMBL" id="CAJVPS010000485">
    <property type="protein sequence ID" value="CAG8489402.1"/>
    <property type="molecule type" value="Genomic_DNA"/>
</dbReference>
<gene>
    <name evidence="2" type="ORF">ALEPTO_LOCUS2901</name>
</gene>
<sequence>MAVLSIQVDNIDQDVEIVDLEEKLAKLQHTIDQFQSVNHNNVLKNIGDTQYKEDNSRIKEATQQQTNHVLDDLEWAQSYDSIYRVLNIESYIDGNSLQLPTRDDIQMGERELNSIQAKVDHLLPPRIETLDEMISNLIDGGTNFIQQRESTSGTSKYSIAISNSIFPTRQSPSPTPRNQDSLRRPPIRLLPHTVNNYIPKSNDPLDVEVARIVNACPVKIKVTLVEGAKTLSLPNS</sequence>
<name>A0A9N8ZBU9_9GLOM</name>
<evidence type="ECO:0000313" key="3">
    <source>
        <dbReference type="Proteomes" id="UP000789508"/>
    </source>
</evidence>
<proteinExistence type="predicted"/>
<feature type="compositionally biased region" description="Polar residues" evidence="1">
    <location>
        <begin position="164"/>
        <end position="179"/>
    </location>
</feature>
<keyword evidence="3" id="KW-1185">Reference proteome</keyword>
<comment type="caution">
    <text evidence="2">The sequence shown here is derived from an EMBL/GenBank/DDBJ whole genome shotgun (WGS) entry which is preliminary data.</text>
</comment>
<evidence type="ECO:0000313" key="2">
    <source>
        <dbReference type="EMBL" id="CAG8489402.1"/>
    </source>
</evidence>
<accession>A0A9N8ZBU9</accession>
<feature type="region of interest" description="Disordered" evidence="1">
    <location>
        <begin position="164"/>
        <end position="186"/>
    </location>
</feature>
<evidence type="ECO:0000256" key="1">
    <source>
        <dbReference type="SAM" id="MobiDB-lite"/>
    </source>
</evidence>
<organism evidence="2 3">
    <name type="scientific">Ambispora leptoticha</name>
    <dbReference type="NCBI Taxonomy" id="144679"/>
    <lineage>
        <taxon>Eukaryota</taxon>
        <taxon>Fungi</taxon>
        <taxon>Fungi incertae sedis</taxon>
        <taxon>Mucoromycota</taxon>
        <taxon>Glomeromycotina</taxon>
        <taxon>Glomeromycetes</taxon>
        <taxon>Archaeosporales</taxon>
        <taxon>Ambisporaceae</taxon>
        <taxon>Ambispora</taxon>
    </lineage>
</organism>
<protein>
    <submittedName>
        <fullName evidence="2">3043_t:CDS:1</fullName>
    </submittedName>
</protein>
<dbReference type="OrthoDB" id="2250192at2759"/>
<dbReference type="AlphaFoldDB" id="A0A9N8ZBU9"/>
<reference evidence="2" key="1">
    <citation type="submission" date="2021-06" db="EMBL/GenBank/DDBJ databases">
        <authorList>
            <person name="Kallberg Y."/>
            <person name="Tangrot J."/>
            <person name="Rosling A."/>
        </authorList>
    </citation>
    <scope>NUCLEOTIDE SEQUENCE</scope>
    <source>
        <strain evidence="2">FL130A</strain>
    </source>
</reference>